<sequence>MSSAIGISLLAAFALGLFILVPFLLAPLVLGAAWLQRRHQLAATTPASERITLPLADQPRRVAVGDEVDVLAVETEEQDQPEAPARQGTSLEDGDQVEEPREQAAEGQAPVVASTSMLTQAA</sequence>
<proteinExistence type="predicted"/>
<keyword evidence="3" id="KW-1185">Reference proteome</keyword>
<protein>
    <submittedName>
        <fullName evidence="2">Uncharacterized protein</fullName>
    </submittedName>
</protein>
<comment type="caution">
    <text evidence="2">The sequence shown here is derived from an EMBL/GenBank/DDBJ whole genome shotgun (WGS) entry which is preliminary data.</text>
</comment>
<accession>A0ABW4RXM1</accession>
<reference evidence="3" key="1">
    <citation type="journal article" date="2019" name="Int. J. Syst. Evol. Microbiol.">
        <title>The Global Catalogue of Microorganisms (GCM) 10K type strain sequencing project: providing services to taxonomists for standard genome sequencing and annotation.</title>
        <authorList>
            <consortium name="The Broad Institute Genomics Platform"/>
            <consortium name="The Broad Institute Genome Sequencing Center for Infectious Disease"/>
            <person name="Wu L."/>
            <person name="Ma J."/>
        </authorList>
    </citation>
    <scope>NUCLEOTIDE SEQUENCE [LARGE SCALE GENOMIC DNA]</scope>
    <source>
        <strain evidence="3">CAIM 431</strain>
    </source>
</reference>
<evidence type="ECO:0000256" key="1">
    <source>
        <dbReference type="SAM" id="MobiDB-lite"/>
    </source>
</evidence>
<feature type="region of interest" description="Disordered" evidence="1">
    <location>
        <begin position="74"/>
        <end position="122"/>
    </location>
</feature>
<organism evidence="2 3">
    <name type="scientific">Luteococcus peritonei</name>
    <dbReference type="NCBI Taxonomy" id="88874"/>
    <lineage>
        <taxon>Bacteria</taxon>
        <taxon>Bacillati</taxon>
        <taxon>Actinomycetota</taxon>
        <taxon>Actinomycetes</taxon>
        <taxon>Propionibacteriales</taxon>
        <taxon>Propionibacteriaceae</taxon>
        <taxon>Luteococcus</taxon>
    </lineage>
</organism>
<evidence type="ECO:0000313" key="2">
    <source>
        <dbReference type="EMBL" id="MFD1891066.1"/>
    </source>
</evidence>
<gene>
    <name evidence="2" type="ORF">ACFSCS_12875</name>
</gene>
<dbReference type="Proteomes" id="UP001597326">
    <property type="component" value="Unassembled WGS sequence"/>
</dbReference>
<evidence type="ECO:0000313" key="3">
    <source>
        <dbReference type="Proteomes" id="UP001597326"/>
    </source>
</evidence>
<feature type="compositionally biased region" description="Polar residues" evidence="1">
    <location>
        <begin position="113"/>
        <end position="122"/>
    </location>
</feature>
<name>A0ABW4RXM1_9ACTN</name>
<dbReference type="EMBL" id="JBHUFZ010000028">
    <property type="protein sequence ID" value="MFD1891066.1"/>
    <property type="molecule type" value="Genomic_DNA"/>
</dbReference>
<dbReference type="RefSeq" id="WP_343874229.1">
    <property type="nucleotide sequence ID" value="NZ_BAAAIX010000026.1"/>
</dbReference>